<dbReference type="Gene3D" id="3.30.565.10">
    <property type="entry name" value="Histidine kinase-like ATPase, C-terminal domain"/>
    <property type="match status" value="1"/>
</dbReference>
<evidence type="ECO:0000256" key="12">
    <source>
        <dbReference type="ARBA" id="ARBA00022777"/>
    </source>
</evidence>
<dbReference type="GO" id="GO:0009881">
    <property type="term" value="F:photoreceptor activity"/>
    <property type="evidence" value="ECO:0007669"/>
    <property type="project" value="UniProtKB-KW"/>
</dbReference>
<sequence length="612" mass="68037">MYAQFQTFDWSATALGAVDVWPSALTMTLRMMFSSPVAMAVLAGRDGVMIYNDAYIEIAGKRHPDCFGQSVLTTWPEVAAFNRQIIADVFAGETASFEDAPLTFYRNGAAEDVWLDLDYSPVVDDDGSTIAVLAILAETTKRVKAEKALRDNQERLSLALSASGVVGIWDWRVREDRVYADERFSDLFHVPRELARDGAPISAYLASIHPDDVASLEAAMTRAIETGENLTSEYRIVQPEGGVRWVLAEGRPALDEHGICVRFPGVAVDITEHKAAVEAHARSEAAFRTLANAMPQMVWSTRPDGYHDYYNARWYEFTGVPENSTDGEGWNGMFHEEDQERAWASWRHSLETGDPYQIEYRLRHHSGVYRWVLGRALAIRDDRGRITRWYGTCTDIHDTKMAAAEREVVAHELSHRIKNIFSVLSSIISLSARSKPDAQPFALELRKRIEAMGRAHDFVRPHSQASRPVPVEQSIFGLVEELLVPYGNAEERISVSGEDIQLGDSAATPLALLLHELATNAAKYGALSGDAGKLAISGRQHETDYILEWREHGGTGAIGEPDQEGFGSRLMRISVEGQLGGKLVRRWEPDGVHVTVTMPRAAVTRTNRLSGQ</sequence>
<keyword evidence="11" id="KW-0547">Nucleotide-binding</keyword>
<name>A0A7Y6Q612_9HYPH</name>
<keyword evidence="5" id="KW-0597">Phosphoprotein</keyword>
<dbReference type="GO" id="GO:0004673">
    <property type="term" value="F:protein histidine kinase activity"/>
    <property type="evidence" value="ECO:0007669"/>
    <property type="project" value="UniProtKB-EC"/>
</dbReference>
<dbReference type="EMBL" id="JABWDU010000002">
    <property type="protein sequence ID" value="NVD39699.1"/>
    <property type="molecule type" value="Genomic_DNA"/>
</dbReference>
<evidence type="ECO:0000256" key="4">
    <source>
        <dbReference type="ARBA" id="ARBA00022543"/>
    </source>
</evidence>
<feature type="domain" description="PAC" evidence="18">
    <location>
        <begin position="230"/>
        <end position="282"/>
    </location>
</feature>
<evidence type="ECO:0000256" key="8">
    <source>
        <dbReference type="ARBA" id="ARBA00022643"/>
    </source>
</evidence>
<evidence type="ECO:0000259" key="17">
    <source>
        <dbReference type="PROSITE" id="PS50112"/>
    </source>
</evidence>
<dbReference type="Gene3D" id="3.30.450.20">
    <property type="entry name" value="PAS domain"/>
    <property type="match status" value="3"/>
</dbReference>
<evidence type="ECO:0000256" key="1">
    <source>
        <dbReference type="ARBA" id="ARBA00000085"/>
    </source>
</evidence>
<evidence type="ECO:0000256" key="15">
    <source>
        <dbReference type="ARBA" id="ARBA00023026"/>
    </source>
</evidence>
<evidence type="ECO:0000313" key="20">
    <source>
        <dbReference type="Proteomes" id="UP000520198"/>
    </source>
</evidence>
<keyword evidence="7" id="KW-0285">Flavoprotein</keyword>
<dbReference type="Gene3D" id="2.10.70.100">
    <property type="match status" value="1"/>
</dbReference>
<evidence type="ECO:0000256" key="11">
    <source>
        <dbReference type="ARBA" id="ARBA00022741"/>
    </source>
</evidence>
<dbReference type="InterPro" id="IPR036890">
    <property type="entry name" value="HATPase_C_sf"/>
</dbReference>
<evidence type="ECO:0000256" key="3">
    <source>
        <dbReference type="ARBA" id="ARBA00021740"/>
    </source>
</evidence>
<dbReference type="NCBIfam" id="TIGR00229">
    <property type="entry name" value="sensory_box"/>
    <property type="match status" value="2"/>
</dbReference>
<dbReference type="EC" id="2.7.13.3" evidence="2"/>
<comment type="caution">
    <text evidence="19">The sequence shown here is derived from an EMBL/GenBank/DDBJ whole genome shotgun (WGS) entry which is preliminary data.</text>
</comment>
<dbReference type="SMART" id="SM00086">
    <property type="entry name" value="PAC"/>
    <property type="match status" value="3"/>
</dbReference>
<dbReference type="InterPro" id="IPR001610">
    <property type="entry name" value="PAC"/>
</dbReference>
<dbReference type="InterPro" id="IPR013655">
    <property type="entry name" value="PAS_fold_3"/>
</dbReference>
<keyword evidence="8" id="KW-0288">FMN</keyword>
<keyword evidence="6" id="KW-0716">Sensory transduction</keyword>
<dbReference type="AlphaFoldDB" id="A0A7Y6Q612"/>
<dbReference type="RefSeq" id="WP_176353191.1">
    <property type="nucleotide sequence ID" value="NZ_JABWDU010000002.1"/>
</dbReference>
<dbReference type="InterPro" id="IPR000014">
    <property type="entry name" value="PAS"/>
</dbReference>
<evidence type="ECO:0000256" key="7">
    <source>
        <dbReference type="ARBA" id="ARBA00022630"/>
    </source>
</evidence>
<evidence type="ECO:0000259" key="18">
    <source>
        <dbReference type="PROSITE" id="PS50113"/>
    </source>
</evidence>
<dbReference type="Pfam" id="PF08447">
    <property type="entry name" value="PAS_3"/>
    <property type="match status" value="2"/>
</dbReference>
<evidence type="ECO:0000313" key="19">
    <source>
        <dbReference type="EMBL" id="NVD39699.1"/>
    </source>
</evidence>
<dbReference type="InterPro" id="IPR011102">
    <property type="entry name" value="Sig_transdc_His_kinase_HWE"/>
</dbReference>
<keyword evidence="9" id="KW-0808">Transferase</keyword>
<feature type="domain" description="PAS" evidence="17">
    <location>
        <begin position="283"/>
        <end position="353"/>
    </location>
</feature>
<keyword evidence="16" id="KW-0675">Receptor</keyword>
<dbReference type="PROSITE" id="PS50113">
    <property type="entry name" value="PAC"/>
    <property type="match status" value="3"/>
</dbReference>
<dbReference type="SUPFAM" id="SSF55785">
    <property type="entry name" value="PYP-like sensor domain (PAS domain)"/>
    <property type="match status" value="3"/>
</dbReference>
<dbReference type="CDD" id="cd00130">
    <property type="entry name" value="PAS"/>
    <property type="match status" value="2"/>
</dbReference>
<dbReference type="PROSITE" id="PS50112">
    <property type="entry name" value="PAS"/>
    <property type="match status" value="1"/>
</dbReference>
<evidence type="ECO:0000256" key="6">
    <source>
        <dbReference type="ARBA" id="ARBA00022606"/>
    </source>
</evidence>
<evidence type="ECO:0000256" key="16">
    <source>
        <dbReference type="ARBA" id="ARBA00023170"/>
    </source>
</evidence>
<keyword evidence="13" id="KW-0067">ATP-binding</keyword>
<accession>A0A7Y6Q612</accession>
<evidence type="ECO:0000256" key="13">
    <source>
        <dbReference type="ARBA" id="ARBA00022840"/>
    </source>
</evidence>
<dbReference type="PANTHER" id="PTHR41523">
    <property type="entry name" value="TWO-COMPONENT SYSTEM SENSOR PROTEIN"/>
    <property type="match status" value="1"/>
</dbReference>
<evidence type="ECO:0000256" key="2">
    <source>
        <dbReference type="ARBA" id="ARBA00012438"/>
    </source>
</evidence>
<dbReference type="SMART" id="SM00091">
    <property type="entry name" value="PAS"/>
    <property type="match status" value="3"/>
</dbReference>
<dbReference type="FunFam" id="3.30.450.20:FF:000099">
    <property type="entry name" value="Sensory box sensor histidine kinase"/>
    <property type="match status" value="1"/>
</dbReference>
<evidence type="ECO:0000256" key="9">
    <source>
        <dbReference type="ARBA" id="ARBA00022679"/>
    </source>
</evidence>
<keyword evidence="12" id="KW-0418">Kinase</keyword>
<dbReference type="InterPro" id="IPR000700">
    <property type="entry name" value="PAS-assoc_C"/>
</dbReference>
<protein>
    <recommendedName>
        <fullName evidence="3">Blue-light-activated histidine kinase</fullName>
        <ecNumber evidence="2">2.7.13.3</ecNumber>
    </recommendedName>
</protein>
<gene>
    <name evidence="19" type="ORF">HT585_12580</name>
</gene>
<dbReference type="InterPro" id="IPR035965">
    <property type="entry name" value="PAS-like_dom_sf"/>
</dbReference>
<dbReference type="GO" id="GO:0005524">
    <property type="term" value="F:ATP binding"/>
    <property type="evidence" value="ECO:0007669"/>
    <property type="project" value="UniProtKB-KW"/>
</dbReference>
<evidence type="ECO:0000256" key="10">
    <source>
        <dbReference type="ARBA" id="ARBA00022737"/>
    </source>
</evidence>
<dbReference type="Proteomes" id="UP000520198">
    <property type="component" value="Unassembled WGS sequence"/>
</dbReference>
<comment type="catalytic activity">
    <reaction evidence="1">
        <text>ATP + protein L-histidine = ADP + protein N-phospho-L-histidine.</text>
        <dbReference type="EC" id="2.7.13.3"/>
    </reaction>
</comment>
<reference evidence="19 20" key="1">
    <citation type="submission" date="2020-06" db="EMBL/GenBank/DDBJ databases">
        <authorList>
            <person name="Grouzdev D.S."/>
        </authorList>
    </citation>
    <scope>NUCLEOTIDE SEQUENCE [LARGE SCALE GENOMIC DNA]</scope>
    <source>
        <strain evidence="19 20">HO-A22</strain>
    </source>
</reference>
<feature type="domain" description="PAC" evidence="18">
    <location>
        <begin position="98"/>
        <end position="151"/>
    </location>
</feature>
<dbReference type="InterPro" id="IPR013656">
    <property type="entry name" value="PAS_4"/>
</dbReference>
<keyword evidence="10" id="KW-0677">Repeat</keyword>
<keyword evidence="14" id="KW-0157">Chromophore</keyword>
<evidence type="ECO:0000256" key="14">
    <source>
        <dbReference type="ARBA" id="ARBA00022991"/>
    </source>
</evidence>
<dbReference type="SMART" id="SM00911">
    <property type="entry name" value="HWE_HK"/>
    <property type="match status" value="1"/>
</dbReference>
<keyword evidence="15" id="KW-0843">Virulence</keyword>
<feature type="domain" description="PAC" evidence="18">
    <location>
        <begin position="356"/>
        <end position="408"/>
    </location>
</feature>
<organism evidence="19 20">
    <name type="scientific">Ensifer oleiphilus</name>
    <dbReference type="NCBI Taxonomy" id="2742698"/>
    <lineage>
        <taxon>Bacteria</taxon>
        <taxon>Pseudomonadati</taxon>
        <taxon>Pseudomonadota</taxon>
        <taxon>Alphaproteobacteria</taxon>
        <taxon>Hyphomicrobiales</taxon>
        <taxon>Rhizobiaceae</taxon>
        <taxon>Sinorhizobium/Ensifer group</taxon>
        <taxon>Ensifer</taxon>
    </lineage>
</organism>
<dbReference type="Pfam" id="PF07536">
    <property type="entry name" value="HWE_HK"/>
    <property type="match status" value="1"/>
</dbReference>
<dbReference type="Pfam" id="PF08448">
    <property type="entry name" value="PAS_4"/>
    <property type="match status" value="1"/>
</dbReference>
<keyword evidence="4" id="KW-0600">Photoreceptor protein</keyword>
<dbReference type="PANTHER" id="PTHR41523:SF8">
    <property type="entry name" value="ETHYLENE RESPONSE SENSOR PROTEIN"/>
    <property type="match status" value="1"/>
</dbReference>
<evidence type="ECO:0000256" key="5">
    <source>
        <dbReference type="ARBA" id="ARBA00022553"/>
    </source>
</evidence>
<keyword evidence="20" id="KW-1185">Reference proteome</keyword>
<proteinExistence type="predicted"/>